<protein>
    <submittedName>
        <fullName evidence="1">Uncharacterized protein</fullName>
    </submittedName>
</protein>
<reference evidence="1 2" key="1">
    <citation type="journal article" date="2022" name="New Phytol.">
        <title>Ecological generalism drives hyperdiversity of secondary metabolite gene clusters in xylarialean endophytes.</title>
        <authorList>
            <person name="Franco M.E.E."/>
            <person name="Wisecaver J.H."/>
            <person name="Arnold A.E."/>
            <person name="Ju Y.M."/>
            <person name="Slot J.C."/>
            <person name="Ahrendt S."/>
            <person name="Moore L.P."/>
            <person name="Eastman K.E."/>
            <person name="Scott K."/>
            <person name="Konkel Z."/>
            <person name="Mondo S.J."/>
            <person name="Kuo A."/>
            <person name="Hayes R.D."/>
            <person name="Haridas S."/>
            <person name="Andreopoulos B."/>
            <person name="Riley R."/>
            <person name="LaButti K."/>
            <person name="Pangilinan J."/>
            <person name="Lipzen A."/>
            <person name="Amirebrahimi M."/>
            <person name="Yan J."/>
            <person name="Adam C."/>
            <person name="Keymanesh K."/>
            <person name="Ng V."/>
            <person name="Louie K."/>
            <person name="Northen T."/>
            <person name="Drula E."/>
            <person name="Henrissat B."/>
            <person name="Hsieh H.M."/>
            <person name="Youens-Clark K."/>
            <person name="Lutzoni F."/>
            <person name="Miadlikowska J."/>
            <person name="Eastwood D.C."/>
            <person name="Hamelin R.C."/>
            <person name="Grigoriev I.V."/>
            <person name="U'Ren J.M."/>
        </authorList>
    </citation>
    <scope>NUCLEOTIDE SEQUENCE [LARGE SCALE GENOMIC DNA]</scope>
    <source>
        <strain evidence="1 2">ER1909</strain>
    </source>
</reference>
<proteinExistence type="predicted"/>
<comment type="caution">
    <text evidence="1">The sequence shown here is derived from an EMBL/GenBank/DDBJ whole genome shotgun (WGS) entry which is preliminary data.</text>
</comment>
<dbReference type="EMBL" id="MU394285">
    <property type="protein sequence ID" value="KAI6091865.1"/>
    <property type="molecule type" value="Genomic_DNA"/>
</dbReference>
<gene>
    <name evidence="1" type="ORF">F4821DRAFT_225758</name>
</gene>
<keyword evidence="2" id="KW-1185">Reference proteome</keyword>
<sequence>MPSTGETLTLRMGDHIRFPKQQPSEGSSSYFPSARSSSPTSSSPISSLSNSDSEDSQFTPITRASPMIGAGYTIPPLERQYVAPTEELDVARQLAKKPLPRSLHCSLQRAAVSTKKPMVEDNETRARKLAAAKKELLALAGQI</sequence>
<evidence type="ECO:0000313" key="2">
    <source>
        <dbReference type="Proteomes" id="UP001497680"/>
    </source>
</evidence>
<evidence type="ECO:0000313" key="1">
    <source>
        <dbReference type="EMBL" id="KAI6091865.1"/>
    </source>
</evidence>
<accession>A0ACC0DH44</accession>
<name>A0ACC0DH44_9PEZI</name>
<organism evidence="1 2">
    <name type="scientific">Hypoxylon rubiginosum</name>
    <dbReference type="NCBI Taxonomy" id="110542"/>
    <lineage>
        <taxon>Eukaryota</taxon>
        <taxon>Fungi</taxon>
        <taxon>Dikarya</taxon>
        <taxon>Ascomycota</taxon>
        <taxon>Pezizomycotina</taxon>
        <taxon>Sordariomycetes</taxon>
        <taxon>Xylariomycetidae</taxon>
        <taxon>Xylariales</taxon>
        <taxon>Hypoxylaceae</taxon>
        <taxon>Hypoxylon</taxon>
    </lineage>
</organism>
<dbReference type="Proteomes" id="UP001497680">
    <property type="component" value="Unassembled WGS sequence"/>
</dbReference>